<dbReference type="EMBL" id="JABEXW010001314">
    <property type="protein sequence ID" value="KAF4944633.1"/>
    <property type="molecule type" value="Genomic_DNA"/>
</dbReference>
<dbReference type="Proteomes" id="UP000622797">
    <property type="component" value="Unassembled WGS sequence"/>
</dbReference>
<accession>A0A8H4SS75</accession>
<evidence type="ECO:0000313" key="1">
    <source>
        <dbReference type="EMBL" id="KAF4944633.1"/>
    </source>
</evidence>
<reference evidence="1" key="1">
    <citation type="journal article" date="2020" name="BMC Genomics">
        <title>Correction to: Identification and distribution of gene clusters required for synthesis of sphingolipid metabolism inhibitors in diverse species of the filamentous fungus Fusarium.</title>
        <authorList>
            <person name="Kim H.S."/>
            <person name="Lohmar J.M."/>
            <person name="Busman M."/>
            <person name="Brown D.W."/>
            <person name="Naumann T.A."/>
            <person name="Divon H.H."/>
            <person name="Lysoe E."/>
            <person name="Uhlig S."/>
            <person name="Proctor R.H."/>
        </authorList>
    </citation>
    <scope>NUCLEOTIDE SEQUENCE</scope>
    <source>
        <strain evidence="1">NRRL 20472</strain>
    </source>
</reference>
<comment type="caution">
    <text evidence="1">The sequence shown here is derived from an EMBL/GenBank/DDBJ whole genome shotgun (WGS) entry which is preliminary data.</text>
</comment>
<dbReference type="AlphaFoldDB" id="A0A8H4SS75"/>
<protein>
    <submittedName>
        <fullName evidence="1">Uncharacterized protein</fullName>
    </submittedName>
</protein>
<name>A0A8H4SS75_9HYPO</name>
<proteinExistence type="predicted"/>
<gene>
    <name evidence="1" type="ORF">FSARC_14616</name>
</gene>
<keyword evidence="2" id="KW-1185">Reference proteome</keyword>
<sequence length="138" mass="15637">MDTDIIVEALESTAQLRHTIRDGAGASLEQIFGGLAALEEILQLFVKHDLFEQFCVRLVLNKRVAHLFLGAQDARVQISVASILEISEDHHPEILKVAMAFLKKQGPRHLLHRERFLIEVLGTHLNQQKKSQTIEVKK</sequence>
<reference evidence="1" key="2">
    <citation type="submission" date="2020-05" db="EMBL/GenBank/DDBJ databases">
        <authorList>
            <person name="Kim H.-S."/>
            <person name="Proctor R.H."/>
            <person name="Brown D.W."/>
        </authorList>
    </citation>
    <scope>NUCLEOTIDE SEQUENCE</scope>
    <source>
        <strain evidence="1">NRRL 20472</strain>
    </source>
</reference>
<evidence type="ECO:0000313" key="2">
    <source>
        <dbReference type="Proteomes" id="UP000622797"/>
    </source>
</evidence>
<organism evidence="1 2">
    <name type="scientific">Fusarium sarcochroum</name>
    <dbReference type="NCBI Taxonomy" id="1208366"/>
    <lineage>
        <taxon>Eukaryota</taxon>
        <taxon>Fungi</taxon>
        <taxon>Dikarya</taxon>
        <taxon>Ascomycota</taxon>
        <taxon>Pezizomycotina</taxon>
        <taxon>Sordariomycetes</taxon>
        <taxon>Hypocreomycetidae</taxon>
        <taxon>Hypocreales</taxon>
        <taxon>Nectriaceae</taxon>
        <taxon>Fusarium</taxon>
        <taxon>Fusarium lateritium species complex</taxon>
    </lineage>
</organism>